<evidence type="ECO:0000256" key="1">
    <source>
        <dbReference type="SAM" id="MobiDB-lite"/>
    </source>
</evidence>
<reference evidence="2" key="1">
    <citation type="submission" date="2016-03" db="EMBL/GenBank/DDBJ databases">
        <title>Draft genome sequence of Rosellinia necatrix.</title>
        <authorList>
            <person name="Kanematsu S."/>
        </authorList>
    </citation>
    <scope>NUCLEOTIDE SEQUENCE [LARGE SCALE GENOMIC DNA]</scope>
    <source>
        <strain evidence="2">W97</strain>
    </source>
</reference>
<feature type="compositionally biased region" description="Polar residues" evidence="1">
    <location>
        <begin position="72"/>
        <end position="82"/>
    </location>
</feature>
<proteinExistence type="predicted"/>
<keyword evidence="3" id="KW-1185">Reference proteome</keyword>
<gene>
    <name evidence="2" type="ORF">SAMD00023353_1800650</name>
</gene>
<dbReference type="STRING" id="77044.A0A1W2TE94"/>
<feature type="region of interest" description="Disordered" evidence="1">
    <location>
        <begin position="66"/>
        <end position="126"/>
    </location>
</feature>
<feature type="region of interest" description="Disordered" evidence="1">
    <location>
        <begin position="245"/>
        <end position="286"/>
    </location>
</feature>
<feature type="region of interest" description="Disordered" evidence="1">
    <location>
        <begin position="298"/>
        <end position="335"/>
    </location>
</feature>
<protein>
    <submittedName>
        <fullName evidence="2">Putative RNA polymerase ii accessory cdc73 protein</fullName>
    </submittedName>
</protein>
<feature type="compositionally biased region" description="Polar residues" evidence="1">
    <location>
        <begin position="377"/>
        <end position="410"/>
    </location>
</feature>
<evidence type="ECO:0000313" key="3">
    <source>
        <dbReference type="Proteomes" id="UP000054516"/>
    </source>
</evidence>
<sequence>MSSFALTHHRSTGALFSSVASTSAAVVDPPRPAKEGYEWVWFPAGYWAEREIVEVPTKESLRIFRHRKRSGKSNSESPSRSPATLLAATPHSERVDKLQNNSSRSRSVSRMVRGSESAGSPFSLNHTVDAPLHSPYLTEEAHVQSLQWPSVDTAPRTNSISENSMLRTRAAPSPTPLHISSAKDEVELGVRDPSPLSGQSISGTPSGIVNAEPPALIVTRSPGVEPKTSLINRWVLLGHRQRRKIPHASGDRDTIGDTASSQPGLQVSATDPLRDGSPVDDKRRMSLKKRAINLFKKSRQLRKLSSSSGASEPSSLHGSVRGQSPTPTLTPEGERIRPMAKAWDSEYPGGEAVRIHTPRITRKHTDQPPRSFFSDLTPPSTIPLSRQKGLSNLKKTTLSKSYTPGDSSGSVPPRQPDILRNRRYYSDIGFSKIRDNKKQTPRGERILKLVADSGSGRIKTAPTPKEWWEAEMPTSFAMTSQRPFKFDLPEHLPTSPMCPANKRHPSGGTGVCVYHGRAKSIRRISAMSSETWQDEEGRREYGEYGDDREFGTEFWR</sequence>
<feature type="compositionally biased region" description="Polar residues" evidence="1">
    <location>
        <begin position="154"/>
        <end position="166"/>
    </location>
</feature>
<feature type="compositionally biased region" description="Low complexity" evidence="1">
    <location>
        <begin position="102"/>
        <end position="117"/>
    </location>
</feature>
<feature type="compositionally biased region" description="Basic and acidic residues" evidence="1">
    <location>
        <begin position="272"/>
        <end position="284"/>
    </location>
</feature>
<feature type="compositionally biased region" description="Polar residues" evidence="1">
    <location>
        <begin position="257"/>
        <end position="269"/>
    </location>
</feature>
<feature type="region of interest" description="Disordered" evidence="1">
    <location>
        <begin position="356"/>
        <end position="417"/>
    </location>
</feature>
<organism evidence="2">
    <name type="scientific">Rosellinia necatrix</name>
    <name type="common">White root-rot fungus</name>
    <dbReference type="NCBI Taxonomy" id="77044"/>
    <lineage>
        <taxon>Eukaryota</taxon>
        <taxon>Fungi</taxon>
        <taxon>Dikarya</taxon>
        <taxon>Ascomycota</taxon>
        <taxon>Pezizomycotina</taxon>
        <taxon>Sordariomycetes</taxon>
        <taxon>Xylariomycetidae</taxon>
        <taxon>Xylariales</taxon>
        <taxon>Xylariaceae</taxon>
        <taxon>Rosellinia</taxon>
    </lineage>
</organism>
<dbReference type="OrthoDB" id="3648773at2759"/>
<feature type="compositionally biased region" description="Low complexity" evidence="1">
    <location>
        <begin position="303"/>
        <end position="319"/>
    </location>
</feature>
<dbReference type="Proteomes" id="UP000054516">
    <property type="component" value="Unassembled WGS sequence"/>
</dbReference>
<name>A0A1W2TE94_ROSNE</name>
<feature type="region of interest" description="Disordered" evidence="1">
    <location>
        <begin position="154"/>
        <end position="185"/>
    </location>
</feature>
<dbReference type="EMBL" id="DF977463">
    <property type="protein sequence ID" value="GAP86344.1"/>
    <property type="molecule type" value="Genomic_DNA"/>
</dbReference>
<accession>A0A1W2TE94</accession>
<dbReference type="AlphaFoldDB" id="A0A1W2TE94"/>
<evidence type="ECO:0000313" key="2">
    <source>
        <dbReference type="EMBL" id="GAP86344.1"/>
    </source>
</evidence>